<dbReference type="STRING" id="1317125.SAMN05444128_0617"/>
<protein>
    <submittedName>
        <fullName evidence="1">Uncharacterized protein</fullName>
    </submittedName>
</protein>
<dbReference type="RefSeq" id="WP_076666016.1">
    <property type="nucleotide sequence ID" value="NZ_FTPP01000001.1"/>
</dbReference>
<evidence type="ECO:0000313" key="2">
    <source>
        <dbReference type="Proteomes" id="UP000187181"/>
    </source>
</evidence>
<dbReference type="OrthoDB" id="1424919at2"/>
<sequence length="267" mass="31023">MKVYLKSIVKQLRNFSATLDKTAILIDKPWAMIDEDQQMQKLIFKKNHELILSRNGKVQTGRWEYLREARSLIIDRGDDKILCNEAFIDKGVMILRLDGTDNQFFVLTNENVVPDLDAYRYLKELRYQKLKLIESRLADGKVLEIKRKDEHFNIPRIGDSVTIEADDVQDGKYKLTNNQLFEIQSNRIYKILTETRYTSPEGVEIIIEQQLPDYITAGDYVYQYGKQVNSGTLNFSKRKNLIVQDGKVVKLENKLSLLESLSNFFGG</sequence>
<name>A0A1R3WKD6_9BACT</name>
<gene>
    <name evidence="1" type="ORF">SAMN05444128_0617</name>
</gene>
<proteinExistence type="predicted"/>
<dbReference type="AlphaFoldDB" id="A0A1R3WKD6"/>
<accession>A0A1R3WKD6</accession>
<dbReference type="Proteomes" id="UP000187181">
    <property type="component" value="Unassembled WGS sequence"/>
</dbReference>
<organism evidence="1 2">
    <name type="scientific">Pontibacter indicus</name>
    <dbReference type="NCBI Taxonomy" id="1317125"/>
    <lineage>
        <taxon>Bacteria</taxon>
        <taxon>Pseudomonadati</taxon>
        <taxon>Bacteroidota</taxon>
        <taxon>Cytophagia</taxon>
        <taxon>Cytophagales</taxon>
        <taxon>Hymenobacteraceae</taxon>
        <taxon>Pontibacter</taxon>
    </lineage>
</organism>
<dbReference type="EMBL" id="FTPP01000001">
    <property type="protein sequence ID" value="SIT78365.1"/>
    <property type="molecule type" value="Genomic_DNA"/>
</dbReference>
<keyword evidence="2" id="KW-1185">Reference proteome</keyword>
<reference evidence="2" key="1">
    <citation type="submission" date="2017-01" db="EMBL/GenBank/DDBJ databases">
        <authorList>
            <person name="Varghese N."/>
            <person name="Submissions S."/>
        </authorList>
    </citation>
    <scope>NUCLEOTIDE SEQUENCE [LARGE SCALE GENOMIC DNA]</scope>
    <source>
        <strain evidence="2">LP100</strain>
    </source>
</reference>
<evidence type="ECO:0000313" key="1">
    <source>
        <dbReference type="EMBL" id="SIT78365.1"/>
    </source>
</evidence>